<evidence type="ECO:0000313" key="3">
    <source>
        <dbReference type="Proteomes" id="UP000184383"/>
    </source>
</evidence>
<feature type="compositionally biased region" description="Basic residues" evidence="1">
    <location>
        <begin position="160"/>
        <end position="170"/>
    </location>
</feature>
<organism evidence="2 3">
    <name type="scientific">Aspergillus wentii DTO 134E9</name>
    <dbReference type="NCBI Taxonomy" id="1073089"/>
    <lineage>
        <taxon>Eukaryota</taxon>
        <taxon>Fungi</taxon>
        <taxon>Dikarya</taxon>
        <taxon>Ascomycota</taxon>
        <taxon>Pezizomycotina</taxon>
        <taxon>Eurotiomycetes</taxon>
        <taxon>Eurotiomycetidae</taxon>
        <taxon>Eurotiales</taxon>
        <taxon>Aspergillaceae</taxon>
        <taxon>Aspergillus</taxon>
        <taxon>Aspergillus subgen. Cremei</taxon>
    </lineage>
</organism>
<gene>
    <name evidence="2" type="ORF">ASPWEDRAFT_109272</name>
</gene>
<dbReference type="Proteomes" id="UP000184383">
    <property type="component" value="Unassembled WGS sequence"/>
</dbReference>
<reference evidence="3" key="1">
    <citation type="journal article" date="2017" name="Genome Biol.">
        <title>Comparative genomics reveals high biological diversity and specific adaptations in the industrially and medically important fungal genus Aspergillus.</title>
        <authorList>
            <person name="de Vries R.P."/>
            <person name="Riley R."/>
            <person name="Wiebenga A."/>
            <person name="Aguilar-Osorio G."/>
            <person name="Amillis S."/>
            <person name="Uchima C.A."/>
            <person name="Anderluh G."/>
            <person name="Asadollahi M."/>
            <person name="Askin M."/>
            <person name="Barry K."/>
            <person name="Battaglia E."/>
            <person name="Bayram O."/>
            <person name="Benocci T."/>
            <person name="Braus-Stromeyer S.A."/>
            <person name="Caldana C."/>
            <person name="Canovas D."/>
            <person name="Cerqueira G.C."/>
            <person name="Chen F."/>
            <person name="Chen W."/>
            <person name="Choi C."/>
            <person name="Clum A."/>
            <person name="Dos Santos R.A."/>
            <person name="Damasio A.R."/>
            <person name="Diallinas G."/>
            <person name="Emri T."/>
            <person name="Fekete E."/>
            <person name="Flipphi M."/>
            <person name="Freyberg S."/>
            <person name="Gallo A."/>
            <person name="Gournas C."/>
            <person name="Habgood R."/>
            <person name="Hainaut M."/>
            <person name="Harispe M.L."/>
            <person name="Henrissat B."/>
            <person name="Hilden K.S."/>
            <person name="Hope R."/>
            <person name="Hossain A."/>
            <person name="Karabika E."/>
            <person name="Karaffa L."/>
            <person name="Karanyi Z."/>
            <person name="Krasevec N."/>
            <person name="Kuo A."/>
            <person name="Kusch H."/>
            <person name="LaButti K."/>
            <person name="Lagendijk E.L."/>
            <person name="Lapidus A."/>
            <person name="Levasseur A."/>
            <person name="Lindquist E."/>
            <person name="Lipzen A."/>
            <person name="Logrieco A.F."/>
            <person name="MacCabe A."/>
            <person name="Maekelae M.R."/>
            <person name="Malavazi I."/>
            <person name="Melin P."/>
            <person name="Meyer V."/>
            <person name="Mielnichuk N."/>
            <person name="Miskei M."/>
            <person name="Molnar A.P."/>
            <person name="Mule G."/>
            <person name="Ngan C.Y."/>
            <person name="Orejas M."/>
            <person name="Orosz E."/>
            <person name="Ouedraogo J.P."/>
            <person name="Overkamp K.M."/>
            <person name="Park H.-S."/>
            <person name="Perrone G."/>
            <person name="Piumi F."/>
            <person name="Punt P.J."/>
            <person name="Ram A.F."/>
            <person name="Ramon A."/>
            <person name="Rauscher S."/>
            <person name="Record E."/>
            <person name="Riano-Pachon D.M."/>
            <person name="Robert V."/>
            <person name="Roehrig J."/>
            <person name="Ruller R."/>
            <person name="Salamov A."/>
            <person name="Salih N.S."/>
            <person name="Samson R.A."/>
            <person name="Sandor E."/>
            <person name="Sanguinetti M."/>
            <person name="Schuetze T."/>
            <person name="Sepcic K."/>
            <person name="Shelest E."/>
            <person name="Sherlock G."/>
            <person name="Sophianopoulou V."/>
            <person name="Squina F.M."/>
            <person name="Sun H."/>
            <person name="Susca A."/>
            <person name="Todd R.B."/>
            <person name="Tsang A."/>
            <person name="Unkles S.E."/>
            <person name="van de Wiele N."/>
            <person name="van Rossen-Uffink D."/>
            <person name="Oliveira J.V."/>
            <person name="Vesth T.C."/>
            <person name="Visser J."/>
            <person name="Yu J.-H."/>
            <person name="Zhou M."/>
            <person name="Andersen M.R."/>
            <person name="Archer D.B."/>
            <person name="Baker S.E."/>
            <person name="Benoit I."/>
            <person name="Brakhage A.A."/>
            <person name="Braus G.H."/>
            <person name="Fischer R."/>
            <person name="Frisvad J.C."/>
            <person name="Goldman G.H."/>
            <person name="Houbraken J."/>
            <person name="Oakley B."/>
            <person name="Pocsi I."/>
            <person name="Scazzocchio C."/>
            <person name="Seiboth B."/>
            <person name="vanKuyk P.A."/>
            <person name="Wortman J."/>
            <person name="Dyer P.S."/>
            <person name="Grigoriev I.V."/>
        </authorList>
    </citation>
    <scope>NUCLEOTIDE SEQUENCE [LARGE SCALE GENOMIC DNA]</scope>
    <source>
        <strain evidence="3">DTO 134E9</strain>
    </source>
</reference>
<dbReference type="GeneID" id="63743919"/>
<feature type="region of interest" description="Disordered" evidence="1">
    <location>
        <begin position="185"/>
        <end position="217"/>
    </location>
</feature>
<dbReference type="AlphaFoldDB" id="A0A1L9RP21"/>
<sequence length="273" mass="31516">MGSWQHNTRTMHLMHQIGEFLDLDSTSNLAELSALIDAMREGLTQVDEGLQIPDAQINMLFLSKLKARPEWNDWATAMLRDPRVSTFSMTDGTMTFKELARLAIDQEIFIRTQKSKGAIKHASSEPFPLAKGEPIDTRGHTQDEINAFVVEKMSQDAKFRPHGVRGHSKKPSQEEINEYVVQKMRREQEKKTRNRSQSQPEPRALNHQRHQRQKSTQAHCSFCGASYHPSSNCWRRWRVAAETPHANFLPKRVEYRTEIPGQPPMYRTGFSLY</sequence>
<dbReference type="RefSeq" id="XP_040690365.1">
    <property type="nucleotide sequence ID" value="XM_040828071.1"/>
</dbReference>
<evidence type="ECO:0000313" key="2">
    <source>
        <dbReference type="EMBL" id="OJJ36689.1"/>
    </source>
</evidence>
<evidence type="ECO:0000256" key="1">
    <source>
        <dbReference type="SAM" id="MobiDB-lite"/>
    </source>
</evidence>
<accession>A0A1L9RP21</accession>
<dbReference type="EMBL" id="KV878211">
    <property type="protein sequence ID" value="OJJ36689.1"/>
    <property type="molecule type" value="Genomic_DNA"/>
</dbReference>
<protein>
    <submittedName>
        <fullName evidence="2">Uncharacterized protein</fullName>
    </submittedName>
</protein>
<feature type="region of interest" description="Disordered" evidence="1">
    <location>
        <begin position="156"/>
        <end position="175"/>
    </location>
</feature>
<dbReference type="VEuPathDB" id="FungiDB:ASPWEDRAFT_109272"/>
<dbReference type="OrthoDB" id="4221933at2759"/>
<keyword evidence="3" id="KW-1185">Reference proteome</keyword>
<proteinExistence type="predicted"/>
<name>A0A1L9RP21_ASPWE</name>